<proteinExistence type="predicted"/>
<dbReference type="RefSeq" id="WP_133580823.1">
    <property type="nucleotide sequence ID" value="NZ_SNYJ01000009.1"/>
</dbReference>
<dbReference type="AlphaFoldDB" id="A0A4R6U304"/>
<keyword evidence="2" id="KW-1185">Reference proteome</keyword>
<dbReference type="SUPFAM" id="SSF140500">
    <property type="entry name" value="BAS1536-like"/>
    <property type="match status" value="1"/>
</dbReference>
<name>A0A4R6U304_9BACI</name>
<organism evidence="1 2">
    <name type="scientific">Aureibacillus halotolerans</name>
    <dbReference type="NCBI Taxonomy" id="1508390"/>
    <lineage>
        <taxon>Bacteria</taxon>
        <taxon>Bacillati</taxon>
        <taxon>Bacillota</taxon>
        <taxon>Bacilli</taxon>
        <taxon>Bacillales</taxon>
        <taxon>Bacillaceae</taxon>
        <taxon>Aureibacillus</taxon>
    </lineage>
</organism>
<evidence type="ECO:0000313" key="2">
    <source>
        <dbReference type="Proteomes" id="UP000295632"/>
    </source>
</evidence>
<evidence type="ECO:0000313" key="1">
    <source>
        <dbReference type="EMBL" id="TDQ38775.1"/>
    </source>
</evidence>
<dbReference type="GO" id="GO:0043937">
    <property type="term" value="P:regulation of sporulation"/>
    <property type="evidence" value="ECO:0007669"/>
    <property type="project" value="InterPro"/>
</dbReference>
<dbReference type="OrthoDB" id="2973540at2"/>
<dbReference type="InterPro" id="IPR037208">
    <property type="entry name" value="Spo0E-like_sf"/>
</dbReference>
<dbReference type="InterPro" id="IPR018540">
    <property type="entry name" value="Spo0E-like"/>
</dbReference>
<accession>A0A4R6U304</accession>
<protein>
    <submittedName>
        <fullName evidence="1">DNA phosphorothioation-dependent restriction protein DptG</fullName>
    </submittedName>
</protein>
<dbReference type="GO" id="GO:0046983">
    <property type="term" value="F:protein dimerization activity"/>
    <property type="evidence" value="ECO:0007669"/>
    <property type="project" value="InterPro"/>
</dbReference>
<dbReference type="Pfam" id="PF09388">
    <property type="entry name" value="SpoOE-like"/>
    <property type="match status" value="1"/>
</dbReference>
<reference evidence="1 2" key="1">
    <citation type="submission" date="2019-03" db="EMBL/GenBank/DDBJ databases">
        <title>Genomic Encyclopedia of Type Strains, Phase IV (KMG-IV): sequencing the most valuable type-strain genomes for metagenomic binning, comparative biology and taxonomic classification.</title>
        <authorList>
            <person name="Goeker M."/>
        </authorList>
    </citation>
    <scope>NUCLEOTIDE SEQUENCE [LARGE SCALE GENOMIC DNA]</scope>
    <source>
        <strain evidence="1 2">DSM 28697</strain>
    </source>
</reference>
<dbReference type="InterPro" id="IPR036638">
    <property type="entry name" value="HLH_DNA-bd_sf"/>
</dbReference>
<dbReference type="Proteomes" id="UP000295632">
    <property type="component" value="Unassembled WGS sequence"/>
</dbReference>
<dbReference type="EMBL" id="SNYJ01000009">
    <property type="protein sequence ID" value="TDQ38775.1"/>
    <property type="molecule type" value="Genomic_DNA"/>
</dbReference>
<gene>
    <name evidence="1" type="ORF">EV213_109144</name>
</gene>
<comment type="caution">
    <text evidence="1">The sequence shown here is derived from an EMBL/GenBank/DDBJ whole genome shotgun (WGS) entry which is preliminary data.</text>
</comment>
<dbReference type="Gene3D" id="4.10.280.10">
    <property type="entry name" value="Helix-loop-helix DNA-binding domain"/>
    <property type="match status" value="1"/>
</dbReference>
<sequence length="56" mass="6661">MRSVMNRTDEIEMLRKEMYKLYKTLDNLQDPQLIELSQKLDEKMNQLSENRGPSAS</sequence>